<reference evidence="2" key="1">
    <citation type="submission" date="2018-05" db="EMBL/GenBank/DDBJ databases">
        <authorList>
            <person name="Lanie J.A."/>
            <person name="Ng W.-L."/>
            <person name="Kazmierczak K.M."/>
            <person name="Andrzejewski T.M."/>
            <person name="Davidsen T.M."/>
            <person name="Wayne K.J."/>
            <person name="Tettelin H."/>
            <person name="Glass J.I."/>
            <person name="Rusch D."/>
            <person name="Podicherti R."/>
            <person name="Tsui H.-C.T."/>
            <person name="Winkler M.E."/>
        </authorList>
    </citation>
    <scope>NUCLEOTIDE SEQUENCE</scope>
</reference>
<proteinExistence type="predicted"/>
<name>A0A382AQM6_9ZZZZ</name>
<sequence length="385" mass="41742">MAGVTLAQMGADVIRIDPIGGGLDYRRWPVTADGTSLYWSGLNKGKRSIAVNLDLIEGQELARSLIVAPGTDAGIFVTNLSASGPMSYASLIEKRPDLIMVHITGSPDGAIAVDYTVNSAVGFPAVTGRSLDGEPINHVLPAWDSVCAMVTTTAILAAERHRRTTGQGQYVRIALSDVAMAVVGNLGYLAEVEINSTERKAHGNDVYGTFGRDFITRDGRRLMILAITPRQWKSLLAAMDLGKAVQAIESTLGIDCFQEADRWGARESLFPLVEDWVLSRDFDEVRSKLDDHHVLWGPYQTFTELVANDKRCSIANPMFEEVDHPGIGKYLTPGLPIEFSQAQRVPAGSTPRLGEHTEEVLSELLGLDQLSIEALRKKGLVGSDG</sequence>
<dbReference type="InterPro" id="IPR023606">
    <property type="entry name" value="CoA-Trfase_III_dom_1_sf"/>
</dbReference>
<dbReference type="Pfam" id="PF02515">
    <property type="entry name" value="CoA_transf_3"/>
    <property type="match status" value="1"/>
</dbReference>
<keyword evidence="1" id="KW-0808">Transferase</keyword>
<dbReference type="PANTHER" id="PTHR48207:SF3">
    <property type="entry name" value="SUCCINATE--HYDROXYMETHYLGLUTARATE COA-TRANSFERASE"/>
    <property type="match status" value="1"/>
</dbReference>
<dbReference type="AlphaFoldDB" id="A0A382AQM6"/>
<dbReference type="Gene3D" id="3.40.50.10540">
    <property type="entry name" value="Crotonobetainyl-coa:carnitine coa-transferase, domain 1"/>
    <property type="match status" value="1"/>
</dbReference>
<organism evidence="2">
    <name type="scientific">marine metagenome</name>
    <dbReference type="NCBI Taxonomy" id="408172"/>
    <lineage>
        <taxon>unclassified sequences</taxon>
        <taxon>metagenomes</taxon>
        <taxon>ecological metagenomes</taxon>
    </lineage>
</organism>
<dbReference type="GO" id="GO:0008410">
    <property type="term" value="F:CoA-transferase activity"/>
    <property type="evidence" value="ECO:0007669"/>
    <property type="project" value="TreeGrafter"/>
</dbReference>
<evidence type="ECO:0008006" key="3">
    <source>
        <dbReference type="Google" id="ProtNLM"/>
    </source>
</evidence>
<dbReference type="EMBL" id="UINC01026369">
    <property type="protein sequence ID" value="SVB03694.1"/>
    <property type="molecule type" value="Genomic_DNA"/>
</dbReference>
<gene>
    <name evidence="2" type="ORF">METZ01_LOCUS156548</name>
</gene>
<protein>
    <recommendedName>
        <fullName evidence="3">2-methylfumaryl-CoA isomerase</fullName>
    </recommendedName>
</protein>
<dbReference type="InterPro" id="IPR044855">
    <property type="entry name" value="CoA-Trfase_III_dom3_sf"/>
</dbReference>
<dbReference type="SUPFAM" id="SSF89796">
    <property type="entry name" value="CoA-transferase family III (CaiB/BaiF)"/>
    <property type="match status" value="1"/>
</dbReference>
<evidence type="ECO:0000256" key="1">
    <source>
        <dbReference type="ARBA" id="ARBA00022679"/>
    </source>
</evidence>
<dbReference type="InterPro" id="IPR050483">
    <property type="entry name" value="CoA-transferase_III_domain"/>
</dbReference>
<evidence type="ECO:0000313" key="2">
    <source>
        <dbReference type="EMBL" id="SVB03694.1"/>
    </source>
</evidence>
<dbReference type="PANTHER" id="PTHR48207">
    <property type="entry name" value="SUCCINATE--HYDROXYMETHYLGLUTARATE COA-TRANSFERASE"/>
    <property type="match status" value="1"/>
</dbReference>
<dbReference type="InterPro" id="IPR003673">
    <property type="entry name" value="CoA-Trfase_fam_III"/>
</dbReference>
<dbReference type="Gene3D" id="3.30.1540.10">
    <property type="entry name" value="formyl-coa transferase, domain 3"/>
    <property type="match status" value="1"/>
</dbReference>
<accession>A0A382AQM6</accession>